<keyword evidence="3 6" id="KW-0228">DNA excision</keyword>
<evidence type="ECO:0000259" key="7">
    <source>
        <dbReference type="PROSITE" id="PS50164"/>
    </source>
</evidence>
<dbReference type="GO" id="GO:0009380">
    <property type="term" value="C:excinuclease repair complex"/>
    <property type="evidence" value="ECO:0007669"/>
    <property type="project" value="InterPro"/>
</dbReference>
<dbReference type="NCBIfam" id="TIGR00194">
    <property type="entry name" value="uvrC"/>
    <property type="match status" value="1"/>
</dbReference>
<dbReference type="HAMAP" id="MF_00203">
    <property type="entry name" value="UvrC"/>
    <property type="match status" value="1"/>
</dbReference>
<dbReference type="GO" id="GO:0009381">
    <property type="term" value="F:excinuclease ABC activity"/>
    <property type="evidence" value="ECO:0007669"/>
    <property type="project" value="UniProtKB-UniRule"/>
</dbReference>
<dbReference type="EMBL" id="JTLV02000001">
    <property type="protein sequence ID" value="PQM31195.1"/>
    <property type="molecule type" value="Genomic_DNA"/>
</dbReference>
<reference evidence="9 10" key="1">
    <citation type="journal article" date="2015" name="MBio">
        <title>Genome sequence of the Drosophila melanogaster male-killing Spiroplasma strain MSRO endosymbiont.</title>
        <authorList>
            <person name="Paredes J.C."/>
            <person name="Herren J.K."/>
            <person name="Schupfer F."/>
            <person name="Marin R."/>
            <person name="Claverol S."/>
            <person name="Kuo C.H."/>
            <person name="Lemaitre B."/>
            <person name="Beven L."/>
        </authorList>
    </citation>
    <scope>NUCLEOTIDE SEQUENCE [LARGE SCALE GENOMIC DNA]</scope>
    <source>
        <strain evidence="9 10">MSRO</strain>
    </source>
</reference>
<dbReference type="AlphaFoldDB" id="A0A2P6FCL3"/>
<evidence type="ECO:0000256" key="4">
    <source>
        <dbReference type="ARBA" id="ARBA00022881"/>
    </source>
</evidence>
<dbReference type="InterPro" id="IPR038476">
    <property type="entry name" value="UvrC_RNase_H_dom_sf"/>
</dbReference>
<dbReference type="Pfam" id="PF08459">
    <property type="entry name" value="UvrC_RNaseH_dom"/>
    <property type="match status" value="1"/>
</dbReference>
<dbReference type="InterPro" id="IPR010994">
    <property type="entry name" value="RuvA_2-like"/>
</dbReference>
<comment type="subunit">
    <text evidence="6">Interacts with UvrB in an incision complex.</text>
</comment>
<accession>A0A2P6FCL3</accession>
<keyword evidence="2 6" id="KW-0227">DNA damage</keyword>
<dbReference type="InterPro" id="IPR035901">
    <property type="entry name" value="GIY-YIG_endonuc_sf"/>
</dbReference>
<name>A0A2P6FCL3_9MOLU</name>
<feature type="domain" description="UvrC family homology region profile" evidence="8">
    <location>
        <begin position="250"/>
        <end position="466"/>
    </location>
</feature>
<dbReference type="SUPFAM" id="SSF47781">
    <property type="entry name" value="RuvA domain 2-like"/>
    <property type="match status" value="1"/>
</dbReference>
<dbReference type="InterPro" id="IPR050066">
    <property type="entry name" value="UvrABC_protein_C"/>
</dbReference>
<dbReference type="InterPro" id="IPR004791">
    <property type="entry name" value="UvrC"/>
</dbReference>
<dbReference type="GO" id="GO:0009432">
    <property type="term" value="P:SOS response"/>
    <property type="evidence" value="ECO:0007669"/>
    <property type="project" value="UniProtKB-UniRule"/>
</dbReference>
<dbReference type="GO" id="GO:0003677">
    <property type="term" value="F:DNA binding"/>
    <property type="evidence" value="ECO:0007669"/>
    <property type="project" value="UniProtKB-UniRule"/>
</dbReference>
<dbReference type="PROSITE" id="PS50165">
    <property type="entry name" value="UVRC"/>
    <property type="match status" value="1"/>
</dbReference>
<dbReference type="SUPFAM" id="SSF82771">
    <property type="entry name" value="GIY-YIG endonuclease"/>
    <property type="match status" value="1"/>
</dbReference>
<evidence type="ECO:0000259" key="8">
    <source>
        <dbReference type="PROSITE" id="PS50165"/>
    </source>
</evidence>
<dbReference type="SMART" id="SM00465">
    <property type="entry name" value="GIYc"/>
    <property type="match status" value="1"/>
</dbReference>
<comment type="subcellular location">
    <subcellularLocation>
        <location evidence="6">Cytoplasm</location>
    </subcellularLocation>
</comment>
<evidence type="ECO:0000256" key="2">
    <source>
        <dbReference type="ARBA" id="ARBA00022763"/>
    </source>
</evidence>
<evidence type="ECO:0000313" key="10">
    <source>
        <dbReference type="Proteomes" id="UP000031565"/>
    </source>
</evidence>
<comment type="function">
    <text evidence="6">The UvrABC repair system catalyzes the recognition and processing of DNA lesions. UvrC both incises the 5' and 3' sides of the lesion. The N-terminal half is responsible for the 3' incision and the C-terminal half is responsible for the 5' incision.</text>
</comment>
<sequence>MATKLSLKEQVEILPAKPGCYLFFNSYNQVLYVGKAKNLRSRVSSYFNKVYNYKTTRLVQEITRLETIITKTEKEALILEHNLIKQYKPKYNILLNDDKHYPYIVITKEQDPQYLYVRNVHKKYARCYGPFPEGSHAREIIKVLERLYPLRRCKGNLGKPCLYYHINQCSGACFKTVPKEYYTAMIKKVHAFFKGNFNETKELLEKRMLQAANNLQFEEAQKLKLLIRNLDWTLSSQTVEMLNQNDDLDVISLYKTEHNLVLTTLFYRAGKLSYKDYEYYQVTIEDDFQELYRLYLQNIYQKNILPTKIIVNKAIALPELNLLFDNRVFHPQTRAEETIMQLATDNSYESYLQTQSTAQRQLNNVEVLQELQNLLHLNELPYLIEMIDIANINDEFVTGGVIVYKNGRPSRNDYRKYNLAIAQQDDAHRIAAVVARRYQKALETDQPLPNLIMMDGGIQQVNACLNELKKLNLIIPVIGLVKNNQHKTDHLLNLAKEKVYLDKTSRLFLFLTKMQDDVHHFAISSFRRRQTKALTTSILEVVPGLGAQRIKALNLDFDSVGAMQKASGEELYQILRNWKLVENLRKFLENFSG</sequence>
<dbReference type="InterPro" id="IPR047296">
    <property type="entry name" value="GIY-YIG_UvrC_Cho"/>
</dbReference>
<evidence type="ECO:0000313" key="9">
    <source>
        <dbReference type="EMBL" id="PQM31195.1"/>
    </source>
</evidence>
<dbReference type="GO" id="GO:0005737">
    <property type="term" value="C:cytoplasm"/>
    <property type="evidence" value="ECO:0007669"/>
    <property type="project" value="UniProtKB-SubCell"/>
</dbReference>
<dbReference type="Gene3D" id="3.30.420.340">
    <property type="entry name" value="UvrC, RNAse H endonuclease domain"/>
    <property type="match status" value="1"/>
</dbReference>
<dbReference type="RefSeq" id="WP_040093316.1">
    <property type="nucleotide sequence ID" value="NZ_CM020866.1"/>
</dbReference>
<comment type="similarity">
    <text evidence="6">Belongs to the UvrC family.</text>
</comment>
<dbReference type="Gene3D" id="3.40.1440.10">
    <property type="entry name" value="GIY-YIG endonuclease"/>
    <property type="match status" value="1"/>
</dbReference>
<dbReference type="OrthoDB" id="9804933at2"/>
<dbReference type="STRING" id="2138.SMSRO_v1c09590"/>
<dbReference type="PANTHER" id="PTHR30562">
    <property type="entry name" value="UVRC/OXIDOREDUCTASE"/>
    <property type="match status" value="1"/>
</dbReference>
<keyword evidence="1 6" id="KW-0963">Cytoplasm</keyword>
<gene>
    <name evidence="6 9" type="primary">uvrC</name>
    <name evidence="9" type="ORF">SMSRO_SF009990</name>
</gene>
<dbReference type="PANTHER" id="PTHR30562:SF1">
    <property type="entry name" value="UVRABC SYSTEM PROTEIN C"/>
    <property type="match status" value="1"/>
</dbReference>
<evidence type="ECO:0000256" key="6">
    <source>
        <dbReference type="HAMAP-Rule" id="MF_00203"/>
    </source>
</evidence>
<dbReference type="InterPro" id="IPR000305">
    <property type="entry name" value="GIY-YIG_endonuc"/>
</dbReference>
<dbReference type="InterPro" id="IPR001162">
    <property type="entry name" value="UvrC_RNase_H_dom"/>
</dbReference>
<dbReference type="GO" id="GO:0006289">
    <property type="term" value="P:nucleotide-excision repair"/>
    <property type="evidence" value="ECO:0007669"/>
    <property type="project" value="UniProtKB-UniRule"/>
</dbReference>
<dbReference type="Pfam" id="PF22920">
    <property type="entry name" value="UvrC_RNaseH"/>
    <property type="match status" value="1"/>
</dbReference>
<dbReference type="Proteomes" id="UP000031565">
    <property type="component" value="Unassembled WGS sequence"/>
</dbReference>
<dbReference type="SUPFAM" id="SSF46600">
    <property type="entry name" value="C-terminal UvrC-binding domain of UvrB"/>
    <property type="match status" value="1"/>
</dbReference>
<dbReference type="Pfam" id="PF01541">
    <property type="entry name" value="GIY-YIG"/>
    <property type="match status" value="1"/>
</dbReference>
<dbReference type="PROSITE" id="PS50164">
    <property type="entry name" value="GIY_YIG"/>
    <property type="match status" value="1"/>
</dbReference>
<evidence type="ECO:0000256" key="5">
    <source>
        <dbReference type="ARBA" id="ARBA00023204"/>
    </source>
</evidence>
<feature type="domain" description="GIY-YIG" evidence="7">
    <location>
        <begin position="16"/>
        <end position="93"/>
    </location>
</feature>
<dbReference type="FunFam" id="3.40.1440.10:FF:000001">
    <property type="entry name" value="UvrABC system protein C"/>
    <property type="match status" value="1"/>
</dbReference>
<dbReference type="CDD" id="cd10434">
    <property type="entry name" value="GIY-YIG_UvrC_Cho"/>
    <property type="match status" value="1"/>
</dbReference>
<keyword evidence="4 6" id="KW-0267">Excision nuclease</keyword>
<keyword evidence="5 6" id="KW-0234">DNA repair</keyword>
<organism evidence="9 10">
    <name type="scientific">Spiroplasma poulsonii</name>
    <dbReference type="NCBI Taxonomy" id="2138"/>
    <lineage>
        <taxon>Bacteria</taxon>
        <taxon>Bacillati</taxon>
        <taxon>Mycoplasmatota</taxon>
        <taxon>Mollicutes</taxon>
        <taxon>Entomoplasmatales</taxon>
        <taxon>Spiroplasmataceae</taxon>
        <taxon>Spiroplasma</taxon>
    </lineage>
</organism>
<dbReference type="Gene3D" id="1.10.150.20">
    <property type="entry name" value="5' to 3' exonuclease, C-terminal subdomain"/>
    <property type="match status" value="1"/>
</dbReference>
<proteinExistence type="inferred from homology"/>
<comment type="caution">
    <text evidence="9">The sequence shown here is derived from an EMBL/GenBank/DDBJ whole genome shotgun (WGS) entry which is preliminary data.</text>
</comment>
<evidence type="ECO:0000256" key="3">
    <source>
        <dbReference type="ARBA" id="ARBA00022769"/>
    </source>
</evidence>
<evidence type="ECO:0000256" key="1">
    <source>
        <dbReference type="ARBA" id="ARBA00022490"/>
    </source>
</evidence>
<keyword evidence="10" id="KW-1185">Reference proteome</keyword>
<keyword evidence="6" id="KW-0742">SOS response</keyword>
<protein>
    <recommendedName>
        <fullName evidence="6">UvrABC system protein C</fullName>
        <shortName evidence="6">Protein UvrC</shortName>
    </recommendedName>
    <alternativeName>
        <fullName evidence="6">Excinuclease ABC subunit C</fullName>
    </alternativeName>
</protein>
<dbReference type="InterPro" id="IPR036876">
    <property type="entry name" value="UVR_dom_sf"/>
</dbReference>